<feature type="transmembrane region" description="Helical" evidence="7">
    <location>
        <begin position="49"/>
        <end position="70"/>
    </location>
</feature>
<dbReference type="RefSeq" id="WP_257924489.1">
    <property type="nucleotide sequence ID" value="NZ_JAMXQV010000022.1"/>
</dbReference>
<keyword evidence="9" id="KW-1185">Reference proteome</keyword>
<dbReference type="GO" id="GO:0022857">
    <property type="term" value="F:transmembrane transporter activity"/>
    <property type="evidence" value="ECO:0007669"/>
    <property type="project" value="InterPro"/>
</dbReference>
<evidence type="ECO:0000256" key="3">
    <source>
        <dbReference type="ARBA" id="ARBA00022692"/>
    </source>
</evidence>
<feature type="transmembrane region" description="Helical" evidence="7">
    <location>
        <begin position="241"/>
        <end position="262"/>
    </location>
</feature>
<feature type="region of interest" description="Disordered" evidence="6">
    <location>
        <begin position="393"/>
        <end position="412"/>
    </location>
</feature>
<evidence type="ECO:0000256" key="5">
    <source>
        <dbReference type="ARBA" id="ARBA00023136"/>
    </source>
</evidence>
<feature type="compositionally biased region" description="Basic and acidic residues" evidence="6">
    <location>
        <begin position="401"/>
        <end position="412"/>
    </location>
</feature>
<keyword evidence="5 7" id="KW-0472">Membrane</keyword>
<organism evidence="8 9">
    <name type="scientific">Amycolatopsis iheyensis</name>
    <dbReference type="NCBI Taxonomy" id="2945988"/>
    <lineage>
        <taxon>Bacteria</taxon>
        <taxon>Bacillati</taxon>
        <taxon>Actinomycetota</taxon>
        <taxon>Actinomycetes</taxon>
        <taxon>Pseudonocardiales</taxon>
        <taxon>Pseudonocardiaceae</taxon>
        <taxon>Amycolatopsis</taxon>
    </lineage>
</organism>
<keyword evidence="2" id="KW-1003">Cell membrane</keyword>
<dbReference type="CDD" id="cd06173">
    <property type="entry name" value="MFS_MefA_like"/>
    <property type="match status" value="1"/>
</dbReference>
<evidence type="ECO:0000313" key="8">
    <source>
        <dbReference type="EMBL" id="MCR6487921.1"/>
    </source>
</evidence>
<accession>A0A9X2NFM1</accession>
<gene>
    <name evidence="8" type="ORF">M8542_34365</name>
</gene>
<keyword evidence="4 7" id="KW-1133">Transmembrane helix</keyword>
<protein>
    <submittedName>
        <fullName evidence="8">MFS transporter</fullName>
    </submittedName>
</protein>
<dbReference type="AlphaFoldDB" id="A0A9X2NFM1"/>
<dbReference type="Gene3D" id="1.20.1250.20">
    <property type="entry name" value="MFS general substrate transporter like domains"/>
    <property type="match status" value="1"/>
</dbReference>
<comment type="caution">
    <text evidence="8">The sequence shown here is derived from an EMBL/GenBank/DDBJ whole genome shotgun (WGS) entry which is preliminary data.</text>
</comment>
<dbReference type="Proteomes" id="UP001144096">
    <property type="component" value="Unassembled WGS sequence"/>
</dbReference>
<evidence type="ECO:0000313" key="9">
    <source>
        <dbReference type="Proteomes" id="UP001144096"/>
    </source>
</evidence>
<dbReference type="InterPro" id="IPR011701">
    <property type="entry name" value="MFS"/>
</dbReference>
<name>A0A9X2NFM1_9PSEU</name>
<comment type="subcellular location">
    <subcellularLocation>
        <location evidence="1">Cell membrane</location>
        <topology evidence="1">Multi-pass membrane protein</topology>
    </subcellularLocation>
</comment>
<evidence type="ECO:0000256" key="6">
    <source>
        <dbReference type="SAM" id="MobiDB-lite"/>
    </source>
</evidence>
<dbReference type="PANTHER" id="PTHR23513">
    <property type="entry name" value="INTEGRAL MEMBRANE EFFLUX PROTEIN-RELATED"/>
    <property type="match status" value="1"/>
</dbReference>
<feature type="transmembrane region" description="Helical" evidence="7">
    <location>
        <begin position="169"/>
        <end position="187"/>
    </location>
</feature>
<dbReference type="SUPFAM" id="SSF103473">
    <property type="entry name" value="MFS general substrate transporter"/>
    <property type="match status" value="1"/>
</dbReference>
<evidence type="ECO:0000256" key="4">
    <source>
        <dbReference type="ARBA" id="ARBA00022989"/>
    </source>
</evidence>
<feature type="transmembrane region" description="Helical" evidence="7">
    <location>
        <begin position="361"/>
        <end position="382"/>
    </location>
</feature>
<reference evidence="8" key="1">
    <citation type="submission" date="2022-06" db="EMBL/GenBank/DDBJ databases">
        <title>Amycolatopsis iheyaensis sp. nov., a new species of the genus Amycolatopsis isolated from soil in Iheya island, Japan.</title>
        <authorList>
            <person name="Ngamcharungchit C."/>
            <person name="Kanto H."/>
            <person name="Take A."/>
            <person name="Intra B."/>
            <person name="Matsumoto A."/>
            <person name="Panbangred W."/>
            <person name="Inahashi Y."/>
        </authorList>
    </citation>
    <scope>NUCLEOTIDE SEQUENCE</scope>
    <source>
        <strain evidence="8">OK19-0408</strain>
    </source>
</reference>
<dbReference type="GO" id="GO:0005886">
    <property type="term" value="C:plasma membrane"/>
    <property type="evidence" value="ECO:0007669"/>
    <property type="project" value="UniProtKB-SubCell"/>
</dbReference>
<sequence length="412" mass="41502">MAGFGGVLRVREFRALWLAEGLSVGGDQIARVALALVVFARTNSAALTALTYALTFVPAVLGGVLLSGLADRYPRRAVIITTDVVRGLLAAAMAVPGLPLWLLWALIGVLTLAAAPFKAAQLALLPDVLPGPLFQAGMGLRQITTQAVQVAGFGLGGVLVTATGPAVALLANAATFLTSAAVVALVVRPRPAARATRSPGPAAEVGPVLVAVYAFAALIGFLVVPEGLAAPYAASAGVGSVGVGVLMAADPVGSVLGGWWAARTAAKPRTPPRSVAVPAALAGLPLLVCPLLPGPWWAAAFWALSGGLSTVYLIRLQAAVVDLIPDDRRGTVMGRLSTCLYSSQGVAIVGAGLLAEQVSPAAAIAISGGLATLTAVAAATIWRAAARDASPITSDASPITRDARPITRDAPN</sequence>
<dbReference type="PANTHER" id="PTHR23513:SF11">
    <property type="entry name" value="STAPHYLOFERRIN A TRANSPORTER"/>
    <property type="match status" value="1"/>
</dbReference>
<dbReference type="InterPro" id="IPR036259">
    <property type="entry name" value="MFS_trans_sf"/>
</dbReference>
<feature type="transmembrane region" description="Helical" evidence="7">
    <location>
        <begin position="274"/>
        <end position="293"/>
    </location>
</feature>
<evidence type="ECO:0000256" key="1">
    <source>
        <dbReference type="ARBA" id="ARBA00004651"/>
    </source>
</evidence>
<dbReference type="EMBL" id="JAMXQV010000022">
    <property type="protein sequence ID" value="MCR6487921.1"/>
    <property type="molecule type" value="Genomic_DNA"/>
</dbReference>
<evidence type="ECO:0000256" key="2">
    <source>
        <dbReference type="ARBA" id="ARBA00022475"/>
    </source>
</evidence>
<dbReference type="Pfam" id="PF07690">
    <property type="entry name" value="MFS_1"/>
    <property type="match status" value="1"/>
</dbReference>
<feature type="transmembrane region" description="Helical" evidence="7">
    <location>
        <begin position="208"/>
        <end position="229"/>
    </location>
</feature>
<evidence type="ECO:0000256" key="7">
    <source>
        <dbReference type="SAM" id="Phobius"/>
    </source>
</evidence>
<keyword evidence="3 7" id="KW-0812">Transmembrane</keyword>
<proteinExistence type="predicted"/>